<organism evidence="1">
    <name type="scientific">marine metagenome</name>
    <dbReference type="NCBI Taxonomy" id="408172"/>
    <lineage>
        <taxon>unclassified sequences</taxon>
        <taxon>metagenomes</taxon>
        <taxon>ecological metagenomes</taxon>
    </lineage>
</organism>
<dbReference type="EMBL" id="UINC01014368">
    <property type="protein sequence ID" value="SVA61327.1"/>
    <property type="molecule type" value="Genomic_DNA"/>
</dbReference>
<accession>A0A381XAX0</accession>
<gene>
    <name evidence="1" type="ORF">METZ01_LOCUS114181</name>
</gene>
<protein>
    <submittedName>
        <fullName evidence="1">Uncharacterized protein</fullName>
    </submittedName>
</protein>
<evidence type="ECO:0000313" key="1">
    <source>
        <dbReference type="EMBL" id="SVA61327.1"/>
    </source>
</evidence>
<dbReference type="AlphaFoldDB" id="A0A381XAX0"/>
<proteinExistence type="predicted"/>
<reference evidence="1" key="1">
    <citation type="submission" date="2018-05" db="EMBL/GenBank/DDBJ databases">
        <authorList>
            <person name="Lanie J.A."/>
            <person name="Ng W.-L."/>
            <person name="Kazmierczak K.M."/>
            <person name="Andrzejewski T.M."/>
            <person name="Davidsen T.M."/>
            <person name="Wayne K.J."/>
            <person name="Tettelin H."/>
            <person name="Glass J.I."/>
            <person name="Rusch D."/>
            <person name="Podicherti R."/>
            <person name="Tsui H.-C.T."/>
            <person name="Winkler M.E."/>
        </authorList>
    </citation>
    <scope>NUCLEOTIDE SEQUENCE</scope>
</reference>
<sequence length="73" mass="8599">MLAPRRQANLINGTLANIIHRYKIYQIPEEPVPQMLVFIESLQLFPDRTERGCSEPVARILERQLTKPHIDYR</sequence>
<name>A0A381XAX0_9ZZZZ</name>